<dbReference type="AlphaFoldDB" id="A0A8H3FHR8"/>
<evidence type="ECO:0000313" key="4">
    <source>
        <dbReference type="Proteomes" id="UP000664203"/>
    </source>
</evidence>
<evidence type="ECO:0000256" key="1">
    <source>
        <dbReference type="SAM" id="MobiDB-lite"/>
    </source>
</evidence>
<keyword evidence="2" id="KW-1133">Transmembrane helix</keyword>
<keyword evidence="4" id="KW-1185">Reference proteome</keyword>
<dbReference type="EMBL" id="CAJPDR010000162">
    <property type="protein sequence ID" value="CAF9922997.1"/>
    <property type="molecule type" value="Genomic_DNA"/>
</dbReference>
<feature type="compositionally biased region" description="Polar residues" evidence="1">
    <location>
        <begin position="1"/>
        <end position="12"/>
    </location>
</feature>
<keyword evidence="2" id="KW-0472">Membrane</keyword>
<reference evidence="3" key="1">
    <citation type="submission" date="2021-03" db="EMBL/GenBank/DDBJ databases">
        <authorList>
            <person name="Tagirdzhanova G."/>
        </authorList>
    </citation>
    <scope>NUCLEOTIDE SEQUENCE</scope>
</reference>
<proteinExistence type="predicted"/>
<evidence type="ECO:0000313" key="3">
    <source>
        <dbReference type="EMBL" id="CAF9922997.1"/>
    </source>
</evidence>
<gene>
    <name evidence="3" type="ORF">ALECFALPRED_002283</name>
</gene>
<accession>A0A8H3FHR8</accession>
<evidence type="ECO:0000256" key="2">
    <source>
        <dbReference type="SAM" id="Phobius"/>
    </source>
</evidence>
<protein>
    <submittedName>
        <fullName evidence="3">Uncharacterized protein</fullName>
    </submittedName>
</protein>
<name>A0A8H3FHR8_9LECA</name>
<feature type="region of interest" description="Disordered" evidence="1">
    <location>
        <begin position="1"/>
        <end position="24"/>
    </location>
</feature>
<feature type="transmembrane region" description="Helical" evidence="2">
    <location>
        <begin position="35"/>
        <end position="59"/>
    </location>
</feature>
<comment type="caution">
    <text evidence="3">The sequence shown here is derived from an EMBL/GenBank/DDBJ whole genome shotgun (WGS) entry which is preliminary data.</text>
</comment>
<organism evidence="3 4">
    <name type="scientific">Alectoria fallacina</name>
    <dbReference type="NCBI Taxonomy" id="1903189"/>
    <lineage>
        <taxon>Eukaryota</taxon>
        <taxon>Fungi</taxon>
        <taxon>Dikarya</taxon>
        <taxon>Ascomycota</taxon>
        <taxon>Pezizomycotina</taxon>
        <taxon>Lecanoromycetes</taxon>
        <taxon>OSLEUM clade</taxon>
        <taxon>Lecanoromycetidae</taxon>
        <taxon>Lecanorales</taxon>
        <taxon>Lecanorineae</taxon>
        <taxon>Parmeliaceae</taxon>
        <taxon>Alectoria</taxon>
    </lineage>
</organism>
<keyword evidence="2" id="KW-0812">Transmembrane</keyword>
<dbReference type="Proteomes" id="UP000664203">
    <property type="component" value="Unassembled WGS sequence"/>
</dbReference>
<sequence>MSANLTTITSAPTPNPTIAFHPNQDLGEDESRWEALKLCGIVMATVAVITLALCLAPAAKRGFAACWRKLRECRELWRAAKEEESAIELAAWSAWGGTVWGQTGYERP</sequence>